<reference evidence="3 4" key="1">
    <citation type="submission" date="2019-05" db="EMBL/GenBank/DDBJ databases">
        <authorList>
            <consortium name="Pathogen Informatics"/>
        </authorList>
    </citation>
    <scope>NUCLEOTIDE SEQUENCE [LARGE SCALE GENOMIC DNA]</scope>
    <source>
        <strain evidence="3 4">NCTC503</strain>
    </source>
</reference>
<keyword evidence="4" id="KW-1185">Reference proteome</keyword>
<accession>A0A4U9RUK4</accession>
<gene>
    <name evidence="3" type="ORF">NCTC503_02652</name>
</gene>
<dbReference type="KEGG" id="hhw:NCTC503_02652"/>
<feature type="domain" description="GerMN" evidence="2">
    <location>
        <begin position="83"/>
        <end position="170"/>
    </location>
</feature>
<sequence length="191" mass="21300">MKRIIKMSTCVILVASSLLFSACENKDKMSLKGKEKEENIKLQKEKEKDNYMNVGLYFDGSKDGKKSEISKEERLLNKDEVIGELIIQELIKGPAVRSELKPIIPKGTRLISFSINDKIATANFSKEIQVPMTAQKEETCLKAIASSLSEISSIDKVRIQVENKNIDSLGGNFSIAEPFSKGEINLSKSKK</sequence>
<evidence type="ECO:0000259" key="2">
    <source>
        <dbReference type="SMART" id="SM00909"/>
    </source>
</evidence>
<dbReference type="SMART" id="SM00909">
    <property type="entry name" value="Germane"/>
    <property type="match status" value="1"/>
</dbReference>
<evidence type="ECO:0000313" key="4">
    <source>
        <dbReference type="Proteomes" id="UP000308489"/>
    </source>
</evidence>
<organism evidence="3 4">
    <name type="scientific">Hathewaya histolytica</name>
    <name type="common">Clostridium histolyticum</name>
    <dbReference type="NCBI Taxonomy" id="1498"/>
    <lineage>
        <taxon>Bacteria</taxon>
        <taxon>Bacillati</taxon>
        <taxon>Bacillota</taxon>
        <taxon>Clostridia</taxon>
        <taxon>Eubacteriales</taxon>
        <taxon>Clostridiaceae</taxon>
        <taxon>Hathewaya</taxon>
    </lineage>
</organism>
<dbReference type="InterPro" id="IPR019606">
    <property type="entry name" value="GerMN"/>
</dbReference>
<dbReference type="Proteomes" id="UP000308489">
    <property type="component" value="Chromosome 1"/>
</dbReference>
<dbReference type="RefSeq" id="WP_138211133.1">
    <property type="nucleotide sequence ID" value="NZ_CBCRUQ010000007.1"/>
</dbReference>
<protein>
    <submittedName>
        <fullName evidence="3">Lipoprotein</fullName>
    </submittedName>
</protein>
<evidence type="ECO:0000313" key="3">
    <source>
        <dbReference type="EMBL" id="VTQ96184.1"/>
    </source>
</evidence>
<name>A0A4U9RUK4_HATHI</name>
<feature type="signal peptide" evidence="1">
    <location>
        <begin position="1"/>
        <end position="22"/>
    </location>
</feature>
<feature type="chain" id="PRO_5039288418" evidence="1">
    <location>
        <begin position="23"/>
        <end position="191"/>
    </location>
</feature>
<keyword evidence="1" id="KW-0732">Signal</keyword>
<dbReference type="PROSITE" id="PS51257">
    <property type="entry name" value="PROKAR_LIPOPROTEIN"/>
    <property type="match status" value="1"/>
</dbReference>
<dbReference type="Pfam" id="PF10646">
    <property type="entry name" value="Germane"/>
    <property type="match status" value="1"/>
</dbReference>
<dbReference type="EMBL" id="LR590481">
    <property type="protein sequence ID" value="VTQ96184.1"/>
    <property type="molecule type" value="Genomic_DNA"/>
</dbReference>
<evidence type="ECO:0000256" key="1">
    <source>
        <dbReference type="SAM" id="SignalP"/>
    </source>
</evidence>
<proteinExistence type="predicted"/>
<dbReference type="AlphaFoldDB" id="A0A4U9RUK4"/>
<keyword evidence="3" id="KW-0449">Lipoprotein</keyword>
<dbReference type="OrthoDB" id="1935495at2"/>